<reference evidence="2 3" key="1">
    <citation type="journal article" date="2014" name="Genome Announc.">
        <title>Draft genome sequence of Sclerotinia borealis, a psychrophilic plant pathogenic fungus.</title>
        <authorList>
            <person name="Mardanov A.V."/>
            <person name="Beletsky A.V."/>
            <person name="Kadnikov V.V."/>
            <person name="Ignatov A.N."/>
            <person name="Ravin N.V."/>
        </authorList>
    </citation>
    <scope>NUCLEOTIDE SEQUENCE [LARGE SCALE GENOMIC DNA]</scope>
    <source>
        <strain evidence="3">F-4157</strain>
    </source>
</reference>
<comment type="caution">
    <text evidence="2">The sequence shown here is derived from an EMBL/GenBank/DDBJ whole genome shotgun (WGS) entry which is preliminary data.</text>
</comment>
<dbReference type="HOGENOM" id="CLU_1120671_0_0_1"/>
<name>W9CU46_SCLBF</name>
<proteinExistence type="predicted"/>
<protein>
    <submittedName>
        <fullName evidence="2">Uncharacterized protein</fullName>
    </submittedName>
</protein>
<accession>W9CU46</accession>
<feature type="compositionally biased region" description="Acidic residues" evidence="1">
    <location>
        <begin position="184"/>
        <end position="197"/>
    </location>
</feature>
<evidence type="ECO:0000313" key="3">
    <source>
        <dbReference type="Proteomes" id="UP000019487"/>
    </source>
</evidence>
<evidence type="ECO:0000313" key="2">
    <source>
        <dbReference type="EMBL" id="ESZ98035.1"/>
    </source>
</evidence>
<feature type="compositionally biased region" description="Basic and acidic residues" evidence="1">
    <location>
        <begin position="148"/>
        <end position="170"/>
    </location>
</feature>
<feature type="compositionally biased region" description="Basic and acidic residues" evidence="1">
    <location>
        <begin position="111"/>
        <end position="128"/>
    </location>
</feature>
<feature type="region of interest" description="Disordered" evidence="1">
    <location>
        <begin position="84"/>
        <end position="205"/>
    </location>
</feature>
<dbReference type="EMBL" id="AYSA01000056">
    <property type="protein sequence ID" value="ESZ98035.1"/>
    <property type="molecule type" value="Genomic_DNA"/>
</dbReference>
<dbReference type="AlphaFoldDB" id="W9CU46"/>
<gene>
    <name evidence="2" type="ORF">SBOR_1566</name>
</gene>
<evidence type="ECO:0000256" key="1">
    <source>
        <dbReference type="SAM" id="MobiDB-lite"/>
    </source>
</evidence>
<keyword evidence="3" id="KW-1185">Reference proteome</keyword>
<sequence>MNRATEIRLVTWLVQTDPVIRWIDILDLATADPTIDAPGLRHGKRQKITGTRLKKFYHNLWNSGRRAAEGTERRQLSEMLERCETRGRGRRVQTRGDHTMDDYQGDEEPENKDAKDEEGHKVKREYRVVKRHRKHRRKDVFQLAVKSEQGESNHDGIRVKNEFADTQKLEEDVDQPHPGNAADATEDHDDEDEDEEEGYRQEDQDILDTVVYKIIVLANEEKAGDPQTVEEYLREIGLLHCEIDPDAR</sequence>
<dbReference type="Proteomes" id="UP000019487">
    <property type="component" value="Unassembled WGS sequence"/>
</dbReference>
<organism evidence="2 3">
    <name type="scientific">Sclerotinia borealis (strain F-4128)</name>
    <dbReference type="NCBI Taxonomy" id="1432307"/>
    <lineage>
        <taxon>Eukaryota</taxon>
        <taxon>Fungi</taxon>
        <taxon>Dikarya</taxon>
        <taxon>Ascomycota</taxon>
        <taxon>Pezizomycotina</taxon>
        <taxon>Leotiomycetes</taxon>
        <taxon>Helotiales</taxon>
        <taxon>Sclerotiniaceae</taxon>
        <taxon>Sclerotinia</taxon>
    </lineage>
</organism>
<feature type="compositionally biased region" description="Basic residues" evidence="1">
    <location>
        <begin position="129"/>
        <end position="138"/>
    </location>
</feature>